<evidence type="ECO:0000313" key="4">
    <source>
        <dbReference type="Proteomes" id="UP000019146"/>
    </source>
</evidence>
<feature type="region of interest" description="Disordered" evidence="1">
    <location>
        <begin position="97"/>
        <end position="177"/>
    </location>
</feature>
<feature type="signal peptide" evidence="2">
    <location>
        <begin position="1"/>
        <end position="25"/>
    </location>
</feature>
<evidence type="ECO:0000256" key="2">
    <source>
        <dbReference type="SAM" id="SignalP"/>
    </source>
</evidence>
<keyword evidence="3" id="KW-0648">Protein biosynthesis</keyword>
<keyword evidence="2" id="KW-0732">Signal</keyword>
<gene>
    <name evidence="3" type="ORF">K788_0007476</name>
</gene>
<accession>A0A0P0RB87</accession>
<dbReference type="RefSeq" id="WP_035990614.1">
    <property type="nucleotide sequence ID" value="NZ_CP012746.1"/>
</dbReference>
<evidence type="ECO:0000313" key="3">
    <source>
        <dbReference type="EMBL" id="ALL65664.1"/>
    </source>
</evidence>
<name>A0A0P0RB87_9BURK</name>
<evidence type="ECO:0000256" key="1">
    <source>
        <dbReference type="SAM" id="MobiDB-lite"/>
    </source>
</evidence>
<feature type="compositionally biased region" description="Gly residues" evidence="1">
    <location>
        <begin position="101"/>
        <end position="115"/>
    </location>
</feature>
<feature type="compositionally biased region" description="Gly residues" evidence="1">
    <location>
        <begin position="151"/>
        <end position="167"/>
    </location>
</feature>
<feature type="compositionally biased region" description="Low complexity" evidence="1">
    <location>
        <begin position="140"/>
        <end position="150"/>
    </location>
</feature>
<protein>
    <submittedName>
        <fullName evidence="3">Translation initiation factor IF-2</fullName>
    </submittedName>
</protein>
<proteinExistence type="predicted"/>
<reference evidence="3 4" key="1">
    <citation type="journal article" date="2014" name="Genome Announc.">
        <title>Draft Genome Sequence of the Haloacid-Degrading Burkholderia caribensis Strain MBA4.</title>
        <authorList>
            <person name="Pan Y."/>
            <person name="Kong K.F."/>
            <person name="Tsang J.S."/>
        </authorList>
    </citation>
    <scope>NUCLEOTIDE SEQUENCE [LARGE SCALE GENOMIC DNA]</scope>
    <source>
        <strain evidence="3 4">MBA4</strain>
    </source>
</reference>
<feature type="compositionally biased region" description="Pro residues" evidence="1">
    <location>
        <begin position="116"/>
        <end position="129"/>
    </location>
</feature>
<keyword evidence="3" id="KW-0396">Initiation factor</keyword>
<organism evidence="3 4">
    <name type="scientific">Paraburkholderia caribensis MBA4</name>
    <dbReference type="NCBI Taxonomy" id="1323664"/>
    <lineage>
        <taxon>Bacteria</taxon>
        <taxon>Pseudomonadati</taxon>
        <taxon>Pseudomonadota</taxon>
        <taxon>Betaproteobacteria</taxon>
        <taxon>Burkholderiales</taxon>
        <taxon>Burkholderiaceae</taxon>
        <taxon>Paraburkholderia</taxon>
    </lineage>
</organism>
<feature type="chain" id="PRO_5006054098" evidence="2">
    <location>
        <begin position="26"/>
        <end position="177"/>
    </location>
</feature>
<dbReference type="GeneID" id="69969701"/>
<dbReference type="PROSITE" id="PS51257">
    <property type="entry name" value="PROKAR_LIPOPROTEIN"/>
    <property type="match status" value="1"/>
</dbReference>
<dbReference type="GO" id="GO:0003743">
    <property type="term" value="F:translation initiation factor activity"/>
    <property type="evidence" value="ECO:0007669"/>
    <property type="project" value="UniProtKB-KW"/>
</dbReference>
<dbReference type="KEGG" id="bcai:K788_0007476"/>
<dbReference type="Proteomes" id="UP000019146">
    <property type="component" value="Chromosome 1"/>
</dbReference>
<sequence>MKRLIPSFLPAAVALCAVATLGGCAAYPYGGPPAGYGYNDGYYDGYGAPAYGYAEPPVQSSLFLGFGGYSGSDYDRRYWGGRGYDHGNYGNYNRGDRGNWNGNGRGGNGNTGGPPRGQPPQAGNPPPQNPGGNSGGGYHGNRPPVQAGAGQQQGGGNRGGGNRGGGQAWNNEGGRPH</sequence>
<dbReference type="EMBL" id="CP012746">
    <property type="protein sequence ID" value="ALL65664.1"/>
    <property type="molecule type" value="Genomic_DNA"/>
</dbReference>
<dbReference type="AlphaFoldDB" id="A0A0P0RB87"/>